<dbReference type="InterPro" id="IPR041920">
    <property type="entry name" value="ROS/MUCR_sf"/>
</dbReference>
<dbReference type="InterPro" id="IPR008807">
    <property type="entry name" value="ROS_MUCR"/>
</dbReference>
<comment type="caution">
    <text evidence="2">The sequence shown here is derived from an EMBL/GenBank/DDBJ whole genome shotgun (WGS) entry which is preliminary data.</text>
</comment>
<sequence length="142" mass="15046">MSDNNEELIALTASIVSAHVTRNNLPTTDLSRLIASTHAALASLVGPPAPVAAEPLVPAVPIRRSMTPDAIICLEDGRAFKSLKRHLSASYGLTPDQYRAKWNLPADYPMVAPNYAEARSALAKSMGLGRKGAASARARAKT</sequence>
<keyword evidence="3" id="KW-1185">Reference proteome</keyword>
<evidence type="ECO:0000313" key="3">
    <source>
        <dbReference type="Proteomes" id="UP001596060"/>
    </source>
</evidence>
<dbReference type="EMBL" id="JBHSLU010000033">
    <property type="protein sequence ID" value="MFC5506082.1"/>
    <property type="molecule type" value="Genomic_DNA"/>
</dbReference>
<accession>A0ABW0P1X7</accession>
<evidence type="ECO:0000256" key="1">
    <source>
        <dbReference type="ARBA" id="ARBA00007031"/>
    </source>
</evidence>
<dbReference type="Proteomes" id="UP001596060">
    <property type="component" value="Unassembled WGS sequence"/>
</dbReference>
<proteinExistence type="inferred from homology"/>
<name>A0ABW0P1X7_9HYPH</name>
<evidence type="ECO:0000313" key="2">
    <source>
        <dbReference type="EMBL" id="MFC5506082.1"/>
    </source>
</evidence>
<protein>
    <submittedName>
        <fullName evidence="2">MucR family transcriptional regulator</fullName>
    </submittedName>
</protein>
<dbReference type="Pfam" id="PF05443">
    <property type="entry name" value="ROS_MUCR"/>
    <property type="match status" value="1"/>
</dbReference>
<comment type="similarity">
    <text evidence="1">Belongs to the ros/MucR family.</text>
</comment>
<dbReference type="RefSeq" id="WP_066733943.1">
    <property type="nucleotide sequence ID" value="NZ_JBHSLU010000033.1"/>
</dbReference>
<reference evidence="3" key="1">
    <citation type="journal article" date="2019" name="Int. J. Syst. Evol. Microbiol.">
        <title>The Global Catalogue of Microorganisms (GCM) 10K type strain sequencing project: providing services to taxonomists for standard genome sequencing and annotation.</title>
        <authorList>
            <consortium name="The Broad Institute Genomics Platform"/>
            <consortium name="The Broad Institute Genome Sequencing Center for Infectious Disease"/>
            <person name="Wu L."/>
            <person name="Ma J."/>
        </authorList>
    </citation>
    <scope>NUCLEOTIDE SEQUENCE [LARGE SCALE GENOMIC DNA]</scope>
    <source>
        <strain evidence="3">CCUG 43117</strain>
    </source>
</reference>
<dbReference type="Gene3D" id="1.10.10.1550">
    <property type="entry name" value="ROS/MUCR transcriptional regulator protein"/>
    <property type="match status" value="1"/>
</dbReference>
<gene>
    <name evidence="2" type="ORF">ACFPN9_12520</name>
</gene>
<organism evidence="2 3">
    <name type="scientific">Bosea massiliensis</name>
    <dbReference type="NCBI Taxonomy" id="151419"/>
    <lineage>
        <taxon>Bacteria</taxon>
        <taxon>Pseudomonadati</taxon>
        <taxon>Pseudomonadota</taxon>
        <taxon>Alphaproteobacteria</taxon>
        <taxon>Hyphomicrobiales</taxon>
        <taxon>Boseaceae</taxon>
        <taxon>Bosea</taxon>
    </lineage>
</organism>